<dbReference type="InterPro" id="IPR041679">
    <property type="entry name" value="DNA2/NAM7-like_C"/>
</dbReference>
<dbReference type="InterPro" id="IPR027417">
    <property type="entry name" value="P-loop_NTPase"/>
</dbReference>
<evidence type="ECO:0000313" key="3">
    <source>
        <dbReference type="Proteomes" id="UP001152049"/>
    </source>
</evidence>
<sequence>MNPVHRAWVLEKVHALLSSALTGLGVNHNKPINVMMIAMYKGQVVEYHKNIRPSCDFFNRVKVKTVDGAQGDETDFLFIDMVNANYTGRIDEGGVKGDRACLRDWMESSKQDGN</sequence>
<evidence type="ECO:0000313" key="2">
    <source>
        <dbReference type="EMBL" id="KAJ4249417.1"/>
    </source>
</evidence>
<dbReference type="Gene3D" id="3.40.50.300">
    <property type="entry name" value="P-loop containing nucleotide triphosphate hydrolases"/>
    <property type="match status" value="1"/>
</dbReference>
<name>A0A9W8RP68_9HYPO</name>
<evidence type="ECO:0000259" key="1">
    <source>
        <dbReference type="Pfam" id="PF13087"/>
    </source>
</evidence>
<proteinExistence type="predicted"/>
<comment type="caution">
    <text evidence="2">The sequence shown here is derived from an EMBL/GenBank/DDBJ whole genome shotgun (WGS) entry which is preliminary data.</text>
</comment>
<gene>
    <name evidence="2" type="ORF">NW762_012270</name>
</gene>
<keyword evidence="3" id="KW-1185">Reference proteome</keyword>
<dbReference type="Pfam" id="PF13087">
    <property type="entry name" value="AAA_12"/>
    <property type="match status" value="1"/>
</dbReference>
<organism evidence="2 3">
    <name type="scientific">Fusarium torreyae</name>
    <dbReference type="NCBI Taxonomy" id="1237075"/>
    <lineage>
        <taxon>Eukaryota</taxon>
        <taxon>Fungi</taxon>
        <taxon>Dikarya</taxon>
        <taxon>Ascomycota</taxon>
        <taxon>Pezizomycotina</taxon>
        <taxon>Sordariomycetes</taxon>
        <taxon>Hypocreomycetidae</taxon>
        <taxon>Hypocreales</taxon>
        <taxon>Nectriaceae</taxon>
        <taxon>Fusarium</taxon>
    </lineage>
</organism>
<protein>
    <recommendedName>
        <fullName evidence="1">DNA2/NAM7 helicase-like C-terminal domain-containing protein</fullName>
    </recommendedName>
</protein>
<dbReference type="EMBL" id="JAOQAZ010000033">
    <property type="protein sequence ID" value="KAJ4249417.1"/>
    <property type="molecule type" value="Genomic_DNA"/>
</dbReference>
<feature type="domain" description="DNA2/NAM7 helicase-like C-terminal" evidence="1">
    <location>
        <begin position="9"/>
        <end position="90"/>
    </location>
</feature>
<reference evidence="2" key="1">
    <citation type="submission" date="2022-09" db="EMBL/GenBank/DDBJ databases">
        <title>Fusarium specimens isolated from Avocado Roots.</title>
        <authorList>
            <person name="Stajich J."/>
            <person name="Roper C."/>
            <person name="Heimlech-Rivalta G."/>
        </authorList>
    </citation>
    <scope>NUCLEOTIDE SEQUENCE</scope>
    <source>
        <strain evidence="2">CF00136</strain>
    </source>
</reference>
<dbReference type="OrthoDB" id="5101705at2759"/>
<dbReference type="Proteomes" id="UP001152049">
    <property type="component" value="Unassembled WGS sequence"/>
</dbReference>
<accession>A0A9W8RP68</accession>
<dbReference type="AlphaFoldDB" id="A0A9W8RP68"/>